<feature type="domain" description="Protein kinase" evidence="10">
    <location>
        <begin position="142"/>
        <end position="437"/>
    </location>
</feature>
<dbReference type="SUPFAM" id="SSF56112">
    <property type="entry name" value="Protein kinase-like (PK-like)"/>
    <property type="match status" value="1"/>
</dbReference>
<keyword evidence="5" id="KW-0067">ATP-binding</keyword>
<evidence type="ECO:0000256" key="6">
    <source>
        <dbReference type="ARBA" id="ARBA00023125"/>
    </source>
</evidence>
<dbReference type="InterPro" id="IPR036388">
    <property type="entry name" value="WH-like_DNA-bd_sf"/>
</dbReference>
<dbReference type="SMART" id="SM00028">
    <property type="entry name" value="TPR"/>
    <property type="match status" value="4"/>
</dbReference>
<dbReference type="GO" id="GO:0003677">
    <property type="term" value="F:DNA binding"/>
    <property type="evidence" value="ECO:0007669"/>
    <property type="project" value="UniProtKB-UniRule"/>
</dbReference>
<dbReference type="InterPro" id="IPR008271">
    <property type="entry name" value="Ser/Thr_kinase_AS"/>
</dbReference>
<dbReference type="InterPro" id="IPR011990">
    <property type="entry name" value="TPR-like_helical_dom_sf"/>
</dbReference>
<dbReference type="Pfam" id="PF13424">
    <property type="entry name" value="TPR_12"/>
    <property type="match status" value="2"/>
</dbReference>
<reference evidence="12 13" key="1">
    <citation type="journal article" date="2014" name="Int. J. Syst. Evol. Microbiol.">
        <title>Solimonas terrae sp. nov., isolated from soil.</title>
        <authorList>
            <person name="Kim S.J."/>
            <person name="Moon J.Y."/>
            <person name="Weon H.Y."/>
            <person name="Ahn J.H."/>
            <person name="Chen W.M."/>
            <person name="Kwon S.W."/>
        </authorList>
    </citation>
    <scope>NUCLEOTIDE SEQUENCE [LARGE SCALE GENOMIC DNA]</scope>
    <source>
        <strain evidence="12 13">KIS83-12</strain>
    </source>
</reference>
<dbReference type="Gene3D" id="1.10.510.10">
    <property type="entry name" value="Transferase(Phosphotransferase) domain 1"/>
    <property type="match status" value="1"/>
</dbReference>
<accession>A0A6M2BS01</accession>
<organism evidence="12 13">
    <name type="scientific">Solimonas terrae</name>
    <dbReference type="NCBI Taxonomy" id="1396819"/>
    <lineage>
        <taxon>Bacteria</taxon>
        <taxon>Pseudomonadati</taxon>
        <taxon>Pseudomonadota</taxon>
        <taxon>Gammaproteobacteria</taxon>
        <taxon>Nevskiales</taxon>
        <taxon>Nevskiaceae</taxon>
        <taxon>Solimonas</taxon>
    </lineage>
</organism>
<dbReference type="SUPFAM" id="SSF48452">
    <property type="entry name" value="TPR-like"/>
    <property type="match status" value="2"/>
</dbReference>
<evidence type="ECO:0000256" key="2">
    <source>
        <dbReference type="ARBA" id="ARBA00022679"/>
    </source>
</evidence>
<keyword evidence="2" id="KW-0808">Transferase</keyword>
<feature type="repeat" description="TPR" evidence="7">
    <location>
        <begin position="743"/>
        <end position="776"/>
    </location>
</feature>
<dbReference type="RefSeq" id="WP_166255780.1">
    <property type="nucleotide sequence ID" value="NZ_JAAMOW010000004.1"/>
</dbReference>
<name>A0A6M2BS01_9GAMM</name>
<dbReference type="InterPro" id="IPR016032">
    <property type="entry name" value="Sig_transdc_resp-reg_C-effctor"/>
</dbReference>
<evidence type="ECO:0000259" key="11">
    <source>
        <dbReference type="PROSITE" id="PS51755"/>
    </source>
</evidence>
<evidence type="ECO:0000256" key="1">
    <source>
        <dbReference type="ARBA" id="ARBA00012513"/>
    </source>
</evidence>
<keyword evidence="6 8" id="KW-0238">DNA-binding</keyword>
<keyword evidence="4" id="KW-0418">Kinase</keyword>
<evidence type="ECO:0000256" key="7">
    <source>
        <dbReference type="PROSITE-ProRule" id="PRU00339"/>
    </source>
</evidence>
<evidence type="ECO:0000256" key="9">
    <source>
        <dbReference type="SAM" id="MobiDB-lite"/>
    </source>
</evidence>
<dbReference type="PROSITE" id="PS50005">
    <property type="entry name" value="TPR"/>
    <property type="match status" value="1"/>
</dbReference>
<dbReference type="GO" id="GO:0006355">
    <property type="term" value="P:regulation of DNA-templated transcription"/>
    <property type="evidence" value="ECO:0007669"/>
    <property type="project" value="InterPro"/>
</dbReference>
<keyword evidence="3" id="KW-0547">Nucleotide-binding</keyword>
<dbReference type="GO" id="GO:0000160">
    <property type="term" value="P:phosphorelay signal transduction system"/>
    <property type="evidence" value="ECO:0007669"/>
    <property type="project" value="InterPro"/>
</dbReference>
<sequence>MTERLTPGSAKGGGPGKRSQRWSFGRFVLDEASRELRRDGVLVKLEPKPLDLLLLLLRQSGELVAKRDLIDTIWVGRVVTENVIARCVAKLREALGDEGASRIVTVHGYGYRFVGDCRLENMPTSLPTAATPRSGDRPPGRPNWMLETALDDLGRVWRARHRTTGQWRAFKFAHDSDALAALKREIAVFRILARDSERQIPVVEILDWNLEQHPYFIEMRYEPLGNLRRWLESRGGASALPLAQRLELAARMADAVATAHALGVLHKDLKPDNILLRNEDGDEIPQVRLADFGSAGVDASILEKLKLTQIGLPRVDLVAGDGGSTSLYVAPELLAGAAPTTRSDIYALGVMAYQLAAGDLLRPLAPGWEREIDDPLLQEDIASAADFNPAHRLGDAAQLALRLRNLPARRETRRQRQQLESERAAALKAGEAAQAAIEKLRHRRRWQAAVLASLCAGFMVSTALYLRARASERQTQIEAGTLRAVNSFVNDDLLGAANPYVPGGGRSVTIASILDTAASKLQTRFARQAQIRARLTLTIARAYTQLGLEEQARDTLRAALGNAPAAGIEDDADLRSIMSALAALELRLADPGGARALYRRLDRWTQARLPADDPERLSLRRALAWERFENGYFAQAQSALEALRADVRRERPESADLLLQIDANLVEVYVETQRWALARRTVDDVLTRVAIRHGADSVDALWPTLSKVYILRMLEQWDDAEALTQGVLRKARDRLGENHPLTIACYNHLGTIRMRQGRYDEARRYFETALARYRTVFGDENYRTRRMLTRLGEVDIHTGHAARARRTLADALASSIKTLGEDHPHSIDIARLLAEAEAADGELAQAEARLRHVIALAPERMPNNNNRTAHAEYALARVLLSEQRPADALPHLRQAHRLFAHNFGARHSLSIRTAELIDSARAPEAAGHPPVST</sequence>
<evidence type="ECO:0000256" key="5">
    <source>
        <dbReference type="ARBA" id="ARBA00022840"/>
    </source>
</evidence>
<dbReference type="InterPro" id="IPR000719">
    <property type="entry name" value="Prot_kinase_dom"/>
</dbReference>
<dbReference type="SMART" id="SM00220">
    <property type="entry name" value="S_TKc"/>
    <property type="match status" value="1"/>
</dbReference>
<dbReference type="InterPro" id="IPR050660">
    <property type="entry name" value="NEK_Ser/Thr_kinase"/>
</dbReference>
<dbReference type="CDD" id="cd00383">
    <property type="entry name" value="trans_reg_C"/>
    <property type="match status" value="1"/>
</dbReference>
<dbReference type="EMBL" id="JAAMOW010000004">
    <property type="protein sequence ID" value="NGY05110.1"/>
    <property type="molecule type" value="Genomic_DNA"/>
</dbReference>
<dbReference type="SUPFAM" id="SSF46894">
    <property type="entry name" value="C-terminal effector domain of the bipartite response regulators"/>
    <property type="match status" value="1"/>
</dbReference>
<dbReference type="InterPro" id="IPR019734">
    <property type="entry name" value="TPR_rpt"/>
</dbReference>
<feature type="domain" description="OmpR/PhoB-type" evidence="11">
    <location>
        <begin position="19"/>
        <end position="115"/>
    </location>
</feature>
<evidence type="ECO:0000256" key="8">
    <source>
        <dbReference type="PROSITE-ProRule" id="PRU01091"/>
    </source>
</evidence>
<dbReference type="InterPro" id="IPR011009">
    <property type="entry name" value="Kinase-like_dom_sf"/>
</dbReference>
<feature type="DNA-binding region" description="OmpR/PhoB-type" evidence="8">
    <location>
        <begin position="19"/>
        <end position="115"/>
    </location>
</feature>
<dbReference type="Proteomes" id="UP000472676">
    <property type="component" value="Unassembled WGS sequence"/>
</dbReference>
<dbReference type="GO" id="GO:0004674">
    <property type="term" value="F:protein serine/threonine kinase activity"/>
    <property type="evidence" value="ECO:0007669"/>
    <property type="project" value="UniProtKB-EC"/>
</dbReference>
<dbReference type="AlphaFoldDB" id="A0A6M2BS01"/>
<evidence type="ECO:0000313" key="12">
    <source>
        <dbReference type="EMBL" id="NGY05110.1"/>
    </source>
</evidence>
<feature type="region of interest" description="Disordered" evidence="9">
    <location>
        <begin position="1"/>
        <end position="20"/>
    </location>
</feature>
<dbReference type="GO" id="GO:0005524">
    <property type="term" value="F:ATP binding"/>
    <property type="evidence" value="ECO:0007669"/>
    <property type="project" value="UniProtKB-KW"/>
</dbReference>
<proteinExistence type="predicted"/>
<dbReference type="Gene3D" id="1.25.40.10">
    <property type="entry name" value="Tetratricopeptide repeat domain"/>
    <property type="match status" value="2"/>
</dbReference>
<comment type="caution">
    <text evidence="12">The sequence shown here is derived from an EMBL/GenBank/DDBJ whole genome shotgun (WGS) entry which is preliminary data.</text>
</comment>
<evidence type="ECO:0000313" key="13">
    <source>
        <dbReference type="Proteomes" id="UP000472676"/>
    </source>
</evidence>
<dbReference type="EC" id="2.7.11.1" evidence="1"/>
<evidence type="ECO:0000259" key="10">
    <source>
        <dbReference type="PROSITE" id="PS50011"/>
    </source>
</evidence>
<dbReference type="PROSITE" id="PS50011">
    <property type="entry name" value="PROTEIN_KINASE_DOM"/>
    <property type="match status" value="1"/>
</dbReference>
<protein>
    <recommendedName>
        <fullName evidence="1">non-specific serine/threonine protein kinase</fullName>
        <ecNumber evidence="1">2.7.11.1</ecNumber>
    </recommendedName>
</protein>
<dbReference type="PROSITE" id="PS00108">
    <property type="entry name" value="PROTEIN_KINASE_ST"/>
    <property type="match status" value="1"/>
</dbReference>
<keyword evidence="7" id="KW-0802">TPR repeat</keyword>
<dbReference type="Gene3D" id="1.10.10.10">
    <property type="entry name" value="Winged helix-like DNA-binding domain superfamily/Winged helix DNA-binding domain"/>
    <property type="match status" value="1"/>
</dbReference>
<dbReference type="PROSITE" id="PS51755">
    <property type="entry name" value="OMPR_PHOB"/>
    <property type="match status" value="1"/>
</dbReference>
<gene>
    <name evidence="12" type="ORF">G7Y85_10050</name>
</gene>
<dbReference type="SMART" id="SM00862">
    <property type="entry name" value="Trans_reg_C"/>
    <property type="match status" value="1"/>
</dbReference>
<evidence type="ECO:0000256" key="3">
    <source>
        <dbReference type="ARBA" id="ARBA00022741"/>
    </source>
</evidence>
<dbReference type="Pfam" id="PF00486">
    <property type="entry name" value="Trans_reg_C"/>
    <property type="match status" value="1"/>
</dbReference>
<dbReference type="PANTHER" id="PTHR43671">
    <property type="entry name" value="SERINE/THREONINE-PROTEIN KINASE NEK"/>
    <property type="match status" value="1"/>
</dbReference>
<dbReference type="InterPro" id="IPR001867">
    <property type="entry name" value="OmpR/PhoB-type_DNA-bd"/>
</dbReference>
<evidence type="ECO:0000256" key="4">
    <source>
        <dbReference type="ARBA" id="ARBA00022777"/>
    </source>
</evidence>
<dbReference type="PANTHER" id="PTHR43671:SF13">
    <property type="entry name" value="SERINE_THREONINE-PROTEIN KINASE NEK2"/>
    <property type="match status" value="1"/>
</dbReference>
<keyword evidence="13" id="KW-1185">Reference proteome</keyword>
<dbReference type="Pfam" id="PF00069">
    <property type="entry name" value="Pkinase"/>
    <property type="match status" value="1"/>
</dbReference>